<dbReference type="InterPro" id="IPR005598">
    <property type="entry name" value="ATP_synth_I"/>
</dbReference>
<gene>
    <name evidence="7" type="ORF">SAMN05216238_10880</name>
</gene>
<name>A0A1I1XT00_9BACI</name>
<evidence type="ECO:0000313" key="8">
    <source>
        <dbReference type="Proteomes" id="UP000199474"/>
    </source>
</evidence>
<keyword evidence="5 6" id="KW-0472">Membrane</keyword>
<protein>
    <submittedName>
        <fullName evidence="7">ATP synthase protein I</fullName>
    </submittedName>
</protein>
<dbReference type="EMBL" id="FOMR01000008">
    <property type="protein sequence ID" value="SFE09758.1"/>
    <property type="molecule type" value="Genomic_DNA"/>
</dbReference>
<dbReference type="GO" id="GO:0005886">
    <property type="term" value="C:plasma membrane"/>
    <property type="evidence" value="ECO:0007669"/>
    <property type="project" value="UniProtKB-SubCell"/>
</dbReference>
<sequence>MSHYESIITRERKWMFYLLAIFVLGAGFTPFTRIFLGLLLGGSASLYNLWLLQRKIDAFAEAAQKEQTGAGLGTLSRVAAAALTVIIALRFEEYFDMIFVIIGLMTSYLVMMIDFFMFHFRNS</sequence>
<keyword evidence="2" id="KW-1003">Cell membrane</keyword>
<dbReference type="AlphaFoldDB" id="A0A1I1XT00"/>
<keyword evidence="8" id="KW-1185">Reference proteome</keyword>
<dbReference type="STRING" id="640948.SAMN05216238_10880"/>
<accession>A0A1I1XT00</accession>
<evidence type="ECO:0000256" key="4">
    <source>
        <dbReference type="ARBA" id="ARBA00022989"/>
    </source>
</evidence>
<feature type="transmembrane region" description="Helical" evidence="6">
    <location>
        <begin position="97"/>
        <end position="118"/>
    </location>
</feature>
<evidence type="ECO:0000256" key="1">
    <source>
        <dbReference type="ARBA" id="ARBA00004651"/>
    </source>
</evidence>
<feature type="transmembrane region" description="Helical" evidence="6">
    <location>
        <begin position="12"/>
        <end position="28"/>
    </location>
</feature>
<dbReference type="InterPro" id="IPR039072">
    <property type="entry name" value="ATP_synth_I_Bacilli"/>
</dbReference>
<evidence type="ECO:0000256" key="5">
    <source>
        <dbReference type="ARBA" id="ARBA00023136"/>
    </source>
</evidence>
<evidence type="ECO:0000313" key="7">
    <source>
        <dbReference type="EMBL" id="SFE09758.1"/>
    </source>
</evidence>
<evidence type="ECO:0000256" key="3">
    <source>
        <dbReference type="ARBA" id="ARBA00022692"/>
    </source>
</evidence>
<keyword evidence="3 6" id="KW-0812">Transmembrane</keyword>
<comment type="subcellular location">
    <subcellularLocation>
        <location evidence="1">Cell membrane</location>
        <topology evidence="1">Multi-pass membrane protein</topology>
    </subcellularLocation>
</comment>
<reference evidence="8" key="1">
    <citation type="submission" date="2016-10" db="EMBL/GenBank/DDBJ databases">
        <authorList>
            <person name="Varghese N."/>
            <person name="Submissions S."/>
        </authorList>
    </citation>
    <scope>NUCLEOTIDE SEQUENCE [LARGE SCALE GENOMIC DNA]</scope>
    <source>
        <strain evidence="8">DSM 22530</strain>
    </source>
</reference>
<dbReference type="RefSeq" id="WP_090085685.1">
    <property type="nucleotide sequence ID" value="NZ_FOMR01000008.1"/>
</dbReference>
<dbReference type="Proteomes" id="UP000199474">
    <property type="component" value="Unassembled WGS sequence"/>
</dbReference>
<proteinExistence type="predicted"/>
<evidence type="ECO:0000256" key="2">
    <source>
        <dbReference type="ARBA" id="ARBA00022475"/>
    </source>
</evidence>
<dbReference type="OrthoDB" id="2355635at2"/>
<dbReference type="PANTHER" id="PTHR40035:SF1">
    <property type="entry name" value="ATP SYNTHASE PROTEIN I"/>
    <property type="match status" value="1"/>
</dbReference>
<dbReference type="Pfam" id="PF03899">
    <property type="entry name" value="ATP-synt_I"/>
    <property type="match status" value="1"/>
</dbReference>
<dbReference type="PANTHER" id="PTHR40035">
    <property type="entry name" value="ATP SYNTHASE PROTEIN I"/>
    <property type="match status" value="1"/>
</dbReference>
<keyword evidence="4 6" id="KW-1133">Transmembrane helix</keyword>
<evidence type="ECO:0000256" key="6">
    <source>
        <dbReference type="SAM" id="Phobius"/>
    </source>
</evidence>
<feature type="transmembrane region" description="Helical" evidence="6">
    <location>
        <begin position="72"/>
        <end position="91"/>
    </location>
</feature>
<organism evidence="7 8">
    <name type="scientific">Lentibacillus persicus</name>
    <dbReference type="NCBI Taxonomy" id="640948"/>
    <lineage>
        <taxon>Bacteria</taxon>
        <taxon>Bacillati</taxon>
        <taxon>Bacillota</taxon>
        <taxon>Bacilli</taxon>
        <taxon>Bacillales</taxon>
        <taxon>Bacillaceae</taxon>
        <taxon>Lentibacillus</taxon>
    </lineage>
</organism>